<dbReference type="AlphaFoldDB" id="A0AAW0IZ58"/>
<gene>
    <name evidence="1" type="ORF">CFP56_039983</name>
</gene>
<protein>
    <submittedName>
        <fullName evidence="1">Uncharacterized protein</fullName>
    </submittedName>
</protein>
<evidence type="ECO:0000313" key="2">
    <source>
        <dbReference type="Proteomes" id="UP000237347"/>
    </source>
</evidence>
<dbReference type="Proteomes" id="UP000237347">
    <property type="component" value="Unassembled WGS sequence"/>
</dbReference>
<proteinExistence type="predicted"/>
<comment type="caution">
    <text evidence="1">The sequence shown here is derived from an EMBL/GenBank/DDBJ whole genome shotgun (WGS) entry which is preliminary data.</text>
</comment>
<name>A0AAW0IZ58_QUESU</name>
<sequence>MQVFSCQLSTFPSYSIFTFQLGEELKFVSVGNMFRQQTIQPRVSVYD</sequence>
<evidence type="ECO:0000313" key="1">
    <source>
        <dbReference type="EMBL" id="KAK7819608.1"/>
    </source>
</evidence>
<reference evidence="1 2" key="1">
    <citation type="journal article" date="2018" name="Sci. Data">
        <title>The draft genome sequence of cork oak.</title>
        <authorList>
            <person name="Ramos A.M."/>
            <person name="Usie A."/>
            <person name="Barbosa P."/>
            <person name="Barros P.M."/>
            <person name="Capote T."/>
            <person name="Chaves I."/>
            <person name="Simoes F."/>
            <person name="Abreu I."/>
            <person name="Carrasquinho I."/>
            <person name="Faro C."/>
            <person name="Guimaraes J.B."/>
            <person name="Mendonca D."/>
            <person name="Nobrega F."/>
            <person name="Rodrigues L."/>
            <person name="Saibo N.J.M."/>
            <person name="Varela M.C."/>
            <person name="Egas C."/>
            <person name="Matos J."/>
            <person name="Miguel C.M."/>
            <person name="Oliveira M.M."/>
            <person name="Ricardo C.P."/>
            <person name="Goncalves S."/>
        </authorList>
    </citation>
    <scope>NUCLEOTIDE SEQUENCE [LARGE SCALE GENOMIC DNA]</scope>
    <source>
        <strain evidence="2">cv. HL8</strain>
    </source>
</reference>
<keyword evidence="2" id="KW-1185">Reference proteome</keyword>
<dbReference type="EMBL" id="PKMF04000774">
    <property type="protein sequence ID" value="KAK7819608.1"/>
    <property type="molecule type" value="Genomic_DNA"/>
</dbReference>
<organism evidence="1 2">
    <name type="scientific">Quercus suber</name>
    <name type="common">Cork oak</name>
    <dbReference type="NCBI Taxonomy" id="58331"/>
    <lineage>
        <taxon>Eukaryota</taxon>
        <taxon>Viridiplantae</taxon>
        <taxon>Streptophyta</taxon>
        <taxon>Embryophyta</taxon>
        <taxon>Tracheophyta</taxon>
        <taxon>Spermatophyta</taxon>
        <taxon>Magnoliopsida</taxon>
        <taxon>eudicotyledons</taxon>
        <taxon>Gunneridae</taxon>
        <taxon>Pentapetalae</taxon>
        <taxon>rosids</taxon>
        <taxon>fabids</taxon>
        <taxon>Fagales</taxon>
        <taxon>Fagaceae</taxon>
        <taxon>Quercus</taxon>
    </lineage>
</organism>
<accession>A0AAW0IZ58</accession>